<accession>A0A9D1KC95</accession>
<organism evidence="4 5">
    <name type="scientific">Candidatus Onthousia faecipullorum</name>
    <dbReference type="NCBI Taxonomy" id="2840887"/>
    <lineage>
        <taxon>Bacteria</taxon>
        <taxon>Bacillati</taxon>
        <taxon>Bacillota</taxon>
        <taxon>Bacilli</taxon>
        <taxon>Candidatus Onthousia</taxon>
    </lineage>
</organism>
<dbReference type="Proteomes" id="UP000886833">
    <property type="component" value="Unassembled WGS sequence"/>
</dbReference>
<protein>
    <submittedName>
        <fullName evidence="4">Uncharacterized protein</fullName>
    </submittedName>
</protein>
<comment type="caution">
    <text evidence="4">The sequence shown here is derived from an EMBL/GenBank/DDBJ whole genome shotgun (WGS) entry which is preliminary data.</text>
</comment>
<evidence type="ECO:0000313" key="5">
    <source>
        <dbReference type="Proteomes" id="UP000886833"/>
    </source>
</evidence>
<keyword evidence="1" id="KW-0175">Coiled coil</keyword>
<feature type="chain" id="PRO_5039380256" evidence="3">
    <location>
        <begin position="23"/>
        <end position="415"/>
    </location>
</feature>
<proteinExistence type="predicted"/>
<name>A0A9D1KC95_9FIRM</name>
<feature type="transmembrane region" description="Helical" evidence="2">
    <location>
        <begin position="383"/>
        <end position="407"/>
    </location>
</feature>
<feature type="coiled-coil region" evidence="1">
    <location>
        <begin position="268"/>
        <end position="302"/>
    </location>
</feature>
<dbReference type="AlphaFoldDB" id="A0A9D1KC95"/>
<reference evidence="4" key="2">
    <citation type="journal article" date="2021" name="PeerJ">
        <title>Extensive microbial diversity within the chicken gut microbiome revealed by metagenomics and culture.</title>
        <authorList>
            <person name="Gilroy R."/>
            <person name="Ravi A."/>
            <person name="Getino M."/>
            <person name="Pursley I."/>
            <person name="Horton D.L."/>
            <person name="Alikhan N.F."/>
            <person name="Baker D."/>
            <person name="Gharbi K."/>
            <person name="Hall N."/>
            <person name="Watson M."/>
            <person name="Adriaenssens E.M."/>
            <person name="Foster-Nyarko E."/>
            <person name="Jarju S."/>
            <person name="Secka A."/>
            <person name="Antonio M."/>
            <person name="Oren A."/>
            <person name="Chaudhuri R.R."/>
            <person name="La Ragione R."/>
            <person name="Hildebrand F."/>
            <person name="Pallen M.J."/>
        </authorList>
    </citation>
    <scope>NUCLEOTIDE SEQUENCE</scope>
    <source>
        <strain evidence="4">CHK195-26880</strain>
    </source>
</reference>
<sequence>MKKKLFILIGIFVFLIPFTVDAKTTKECTYRVESGLSTNSVMQANLKCTLNWEEPSFFGLFGGFSYSCKIVRDATGDGYSDITIVPVNATKSWDTGFNLSNWFEENTKCPSYAVVDVSILDKNEGRSTYSVFFADTMTQVNKIKDIGPGLIKTHVSISASERANLSHFMETNKRNEEAENNPDSEAARECVSKKEALDNAIALLQANRDKLIEMNCQNYVLSDEERDTVASPDNIKWGRECQQITDTYNVTVSSARSELNNYVQAGCLDVNSTEYNEYNGKINSLEQEVEEIDNNIEEQNTRPTDEEREWEELGDGIEIDTTTIGCGDIFGTEEGSFGWLLNTILGYIRVIGPILVVLLSAIDFIKAVVGFDEKAMKEAQNKLIIRLVCAVALFLVPTLVQLLFSFINETVCTLN</sequence>
<keyword evidence="2" id="KW-0812">Transmembrane</keyword>
<feature type="signal peptide" evidence="3">
    <location>
        <begin position="1"/>
        <end position="22"/>
    </location>
</feature>
<dbReference type="EMBL" id="DVKQ01000011">
    <property type="protein sequence ID" value="HIT37107.1"/>
    <property type="molecule type" value="Genomic_DNA"/>
</dbReference>
<evidence type="ECO:0000256" key="2">
    <source>
        <dbReference type="SAM" id="Phobius"/>
    </source>
</evidence>
<keyword evidence="3" id="KW-0732">Signal</keyword>
<gene>
    <name evidence="4" type="ORF">IAB59_01340</name>
</gene>
<keyword evidence="2" id="KW-1133">Transmembrane helix</keyword>
<reference evidence="4" key="1">
    <citation type="submission" date="2020-10" db="EMBL/GenBank/DDBJ databases">
        <authorList>
            <person name="Gilroy R."/>
        </authorList>
    </citation>
    <scope>NUCLEOTIDE SEQUENCE</scope>
    <source>
        <strain evidence="4">CHK195-26880</strain>
    </source>
</reference>
<evidence type="ECO:0000256" key="1">
    <source>
        <dbReference type="SAM" id="Coils"/>
    </source>
</evidence>
<feature type="transmembrane region" description="Helical" evidence="2">
    <location>
        <begin position="350"/>
        <end position="371"/>
    </location>
</feature>
<evidence type="ECO:0000256" key="3">
    <source>
        <dbReference type="SAM" id="SignalP"/>
    </source>
</evidence>
<keyword evidence="2" id="KW-0472">Membrane</keyword>
<evidence type="ECO:0000313" key="4">
    <source>
        <dbReference type="EMBL" id="HIT37107.1"/>
    </source>
</evidence>